<evidence type="ECO:0000256" key="1">
    <source>
        <dbReference type="ARBA" id="ARBA00004354"/>
    </source>
</evidence>
<keyword evidence="9" id="KW-1038">Host endoplasmic reticulum</keyword>
<proteinExistence type="evidence at transcript level"/>
<organism evidence="16">
    <name type="scientific">Vaccinia virus</name>
    <name type="common">VACV</name>
    <name type="synonym">Orthopoxvirus vaccinia</name>
    <dbReference type="NCBI Taxonomy" id="10245"/>
    <lineage>
        <taxon>Viruses</taxon>
        <taxon>Varidnaviria</taxon>
        <taxon>Bamfordvirae</taxon>
        <taxon>Nucleocytoviricota</taxon>
        <taxon>Pokkesviricetes</taxon>
        <taxon>Chitovirales</taxon>
        <taxon>Poxviridae</taxon>
        <taxon>Chordopoxvirinae</taxon>
        <taxon>Orthopoxvirus</taxon>
    </lineage>
</organism>
<evidence type="ECO:0000256" key="5">
    <source>
        <dbReference type="ARBA" id="ARBA00022581"/>
    </source>
</evidence>
<dbReference type="Pfam" id="PF04887">
    <property type="entry name" value="Pox_M2"/>
    <property type="match status" value="1"/>
</dbReference>
<evidence type="ECO:0000256" key="4">
    <source>
        <dbReference type="ARBA" id="ARBA00022525"/>
    </source>
</evidence>
<sequence>MVYKLVLLFCIASLGYSVEYKNTICPPRQDYRYWYFAAVLTIGVNYDINSTIIGECHMSESYIDRNANIVLTGYGLEINMTIMDTDQRFVAAAEGVGKDNKLSVLLFTTQRLDKVHHNISVTITCMEMNCGTTKYDSDLPESFHKSSSCDITINGSCVTCVNLETDPTKINPHYLHPKDKYLYHNSEYSMRGSYGVTFIDELNQCLLDIKEVMIFVIESKLQIYRNRNRNINFYTTMDNIMWPVLSISLCQI</sequence>
<accession>Q88964</accession>
<protein>
    <recommendedName>
        <fullName evidence="13">Early protein OPG038</fullName>
    </recommendedName>
    <alternativeName>
        <fullName evidence="14">Protein M2</fullName>
    </alternativeName>
</protein>
<keyword evidence="7" id="KW-1100">Inhibition of host NF-kappa-B by virus</keyword>
<dbReference type="PIRSF" id="PIRSF015982">
    <property type="entry name" value="VAC_M2L"/>
    <property type="match status" value="1"/>
</dbReference>
<reference evidence="16" key="1">
    <citation type="journal article" date="1991" name="J. Virol.">
        <title>Identification and characterization of two nonessential regions of the rabbitpox virus genome involved in virulence.</title>
        <authorList>
            <person name="Bloom D.C."/>
            <person name="Edwards K.M."/>
            <person name="Hager C."/>
            <person name="Moyer R.W."/>
        </authorList>
    </citation>
    <scope>NUCLEOTIDE SEQUENCE</scope>
</reference>
<evidence type="ECO:0000256" key="13">
    <source>
        <dbReference type="ARBA" id="ARBA00034839"/>
    </source>
</evidence>
<comment type="subunit">
    <text evidence="12">Homooligomer. Interacts with host CD80 and CD86 when secreted.</text>
</comment>
<dbReference type="InterPro" id="IPR006971">
    <property type="entry name" value="Poxvirus_M2"/>
</dbReference>
<keyword evidence="5" id="KW-0945">Host-virus interaction</keyword>
<dbReference type="GO" id="GO:0044165">
    <property type="term" value="C:host cell endoplasmic reticulum"/>
    <property type="evidence" value="ECO:0007669"/>
    <property type="project" value="UniProtKB-SubCell"/>
</dbReference>
<dbReference type="GO" id="GO:0085034">
    <property type="term" value="P:symbiont-mediated suppression of host NF-kappaB cascade"/>
    <property type="evidence" value="ECO:0007669"/>
    <property type="project" value="UniProtKB-KW"/>
</dbReference>
<keyword evidence="8" id="KW-0325">Glycoprotein</keyword>
<comment type="subcellular location">
    <subcellularLocation>
        <location evidence="1">Host endoplasmic reticulum</location>
    </subcellularLocation>
    <subcellularLocation>
        <location evidence="2">Secreted</location>
    </subcellularLocation>
</comment>
<evidence type="ECO:0000256" key="2">
    <source>
        <dbReference type="ARBA" id="ARBA00004613"/>
    </source>
</evidence>
<evidence type="ECO:0000256" key="11">
    <source>
        <dbReference type="ARBA" id="ARBA00034764"/>
    </source>
</evidence>
<evidence type="ECO:0000256" key="3">
    <source>
        <dbReference type="ARBA" id="ARBA00022518"/>
    </source>
</evidence>
<evidence type="ECO:0000313" key="16">
    <source>
        <dbReference type="EMBL" id="AAA72970.1"/>
    </source>
</evidence>
<dbReference type="GO" id="GO:0005576">
    <property type="term" value="C:extracellular region"/>
    <property type="evidence" value="ECO:0007669"/>
    <property type="project" value="UniProtKB-SubCell"/>
</dbReference>
<evidence type="ECO:0000256" key="9">
    <source>
        <dbReference type="ARBA" id="ARBA00023184"/>
    </source>
</evidence>
<keyword evidence="3" id="KW-0244">Early protein</keyword>
<evidence type="ECO:0000256" key="12">
    <source>
        <dbReference type="ARBA" id="ARBA00034797"/>
    </source>
</evidence>
<comment type="similarity">
    <text evidence="11">Belongs to the orthopoxvirus OPG038 family.</text>
</comment>
<evidence type="ECO:0000256" key="6">
    <source>
        <dbReference type="ARBA" id="ARBA00022729"/>
    </source>
</evidence>
<keyword evidence="6" id="KW-0732">Signal</keyword>
<evidence type="ECO:0000256" key="8">
    <source>
        <dbReference type="ARBA" id="ARBA00023180"/>
    </source>
</evidence>
<keyword evidence="10" id="KW-0899">Viral immunoevasion</keyword>
<dbReference type="EMBL" id="M60387">
    <property type="protein sequence ID" value="AAA72970.1"/>
    <property type="molecule type" value="mRNA"/>
</dbReference>
<evidence type="ECO:0000256" key="7">
    <source>
        <dbReference type="ARBA" id="ARBA00022863"/>
    </source>
</evidence>
<comment type="function">
    <text evidence="15">Plays a role in immune evasion. When secreted, inhibits T-cell activation by preventing the binding of host CD80 and CD86 to soluble CTLA4 and CD28. In the infected cell, may inhibits host NF kappa B activation.</text>
</comment>
<keyword evidence="4" id="KW-0964">Secreted</keyword>
<evidence type="ECO:0000256" key="10">
    <source>
        <dbReference type="ARBA" id="ARBA00023280"/>
    </source>
</evidence>
<evidence type="ECO:0000256" key="15">
    <source>
        <dbReference type="ARBA" id="ARBA00045309"/>
    </source>
</evidence>
<name>Q88964_VACCV</name>
<evidence type="ECO:0000256" key="14">
    <source>
        <dbReference type="ARBA" id="ARBA00034914"/>
    </source>
</evidence>